<name>A0A919JHR5_9ACTN</name>
<sequence length="165" mass="17805">MPAARRWPVARTLLTAVNGTTLVGLGIAVLTRTRVRRGPGGILIAEGYRLKAPPATCFTIGSVIITRRTADWLLHESRAELLTHESRHAGQYAVLGPLFWPAYWVSCGYSWAMTGSYGTRNAFERHAGLAHGGYREAPLRPALRRFSRSAATGSTDPPAGSPPPG</sequence>
<feature type="transmembrane region" description="Helical" evidence="2">
    <location>
        <begin position="12"/>
        <end position="30"/>
    </location>
</feature>
<dbReference type="EMBL" id="BOMQ01000032">
    <property type="protein sequence ID" value="GIE49317.1"/>
    <property type="molecule type" value="Genomic_DNA"/>
</dbReference>
<protein>
    <recommendedName>
        <fullName evidence="5">DUF4157 domain-containing protein</fullName>
    </recommendedName>
</protein>
<feature type="region of interest" description="Disordered" evidence="1">
    <location>
        <begin position="146"/>
        <end position="165"/>
    </location>
</feature>
<reference evidence="3" key="1">
    <citation type="submission" date="2021-01" db="EMBL/GenBank/DDBJ databases">
        <title>Whole genome shotgun sequence of Actinoplanes nipponensis NBRC 14063.</title>
        <authorList>
            <person name="Komaki H."/>
            <person name="Tamura T."/>
        </authorList>
    </citation>
    <scope>NUCLEOTIDE SEQUENCE</scope>
    <source>
        <strain evidence="3">NBRC 14063</strain>
    </source>
</reference>
<dbReference type="RefSeq" id="WP_203768609.1">
    <property type="nucleotide sequence ID" value="NZ_BAAAYJ010000032.1"/>
</dbReference>
<keyword evidence="2" id="KW-0812">Transmembrane</keyword>
<keyword evidence="4" id="KW-1185">Reference proteome</keyword>
<evidence type="ECO:0000256" key="1">
    <source>
        <dbReference type="SAM" id="MobiDB-lite"/>
    </source>
</evidence>
<comment type="caution">
    <text evidence="3">The sequence shown here is derived from an EMBL/GenBank/DDBJ whole genome shotgun (WGS) entry which is preliminary data.</text>
</comment>
<organism evidence="3 4">
    <name type="scientific">Actinoplanes nipponensis</name>
    <dbReference type="NCBI Taxonomy" id="135950"/>
    <lineage>
        <taxon>Bacteria</taxon>
        <taxon>Bacillati</taxon>
        <taxon>Actinomycetota</taxon>
        <taxon>Actinomycetes</taxon>
        <taxon>Micromonosporales</taxon>
        <taxon>Micromonosporaceae</taxon>
        <taxon>Actinoplanes</taxon>
    </lineage>
</organism>
<evidence type="ECO:0000256" key="2">
    <source>
        <dbReference type="SAM" id="Phobius"/>
    </source>
</evidence>
<proteinExistence type="predicted"/>
<accession>A0A919JHR5</accession>
<keyword evidence="2" id="KW-0472">Membrane</keyword>
<dbReference type="AlphaFoldDB" id="A0A919JHR5"/>
<evidence type="ECO:0000313" key="4">
    <source>
        <dbReference type="Proteomes" id="UP000647172"/>
    </source>
</evidence>
<keyword evidence="2" id="KW-1133">Transmembrane helix</keyword>
<dbReference type="Proteomes" id="UP000647172">
    <property type="component" value="Unassembled WGS sequence"/>
</dbReference>
<evidence type="ECO:0000313" key="3">
    <source>
        <dbReference type="EMBL" id="GIE49317.1"/>
    </source>
</evidence>
<evidence type="ECO:0008006" key="5">
    <source>
        <dbReference type="Google" id="ProtNLM"/>
    </source>
</evidence>
<gene>
    <name evidence="3" type="ORF">Ani05nite_28510</name>
</gene>